<evidence type="ECO:0000259" key="6">
    <source>
        <dbReference type="SMART" id="SM00363"/>
    </source>
</evidence>
<evidence type="ECO:0000256" key="5">
    <source>
        <dbReference type="RuleBase" id="RU362028"/>
    </source>
</evidence>
<comment type="function">
    <text evidence="5">Responsible for synthesis of pseudouridine from uracil.</text>
</comment>
<dbReference type="SUPFAM" id="SSF55120">
    <property type="entry name" value="Pseudouridine synthase"/>
    <property type="match status" value="1"/>
</dbReference>
<dbReference type="InterPro" id="IPR036986">
    <property type="entry name" value="S4_RNA-bd_sf"/>
</dbReference>
<dbReference type="NCBIfam" id="TIGR00005">
    <property type="entry name" value="rluA_subfam"/>
    <property type="match status" value="1"/>
</dbReference>
<dbReference type="PANTHER" id="PTHR21600">
    <property type="entry name" value="MITOCHONDRIAL RNA PSEUDOURIDINE SYNTHASE"/>
    <property type="match status" value="1"/>
</dbReference>
<evidence type="ECO:0000313" key="7">
    <source>
        <dbReference type="EMBL" id="PIU50875.1"/>
    </source>
</evidence>
<dbReference type="EMBL" id="PEWN01000120">
    <property type="protein sequence ID" value="PIU50875.1"/>
    <property type="molecule type" value="Genomic_DNA"/>
</dbReference>
<dbReference type="SUPFAM" id="SSF55174">
    <property type="entry name" value="Alpha-L RNA-binding motif"/>
    <property type="match status" value="1"/>
</dbReference>
<feature type="domain" description="RNA-binding S4" evidence="6">
    <location>
        <begin position="14"/>
        <end position="72"/>
    </location>
</feature>
<dbReference type="GO" id="GO:0003723">
    <property type="term" value="F:RNA binding"/>
    <property type="evidence" value="ECO:0007669"/>
    <property type="project" value="UniProtKB-KW"/>
</dbReference>
<sequence length="300" mass="34094">MTNDIRVDNLLQPCRLDVFLSEKSGISRNQIQSLILEGKVLLNGKKVKKNIKVKQDDIIEITTPQVFEQRINPENIPLDIIYEDDDIVILNKMAGMVVHPTSKIKTGTLVNALLFRFKSLSTIAGIQRPGVVHRLDRDTSGIMIVAKTDFAHISLSQQFKNRKVKKKYIALVWGDVKKEEKIETFFGRHPRARQKMSTWGGFDKGKKAITEIKILKNFENSTLLEVCPLTGRTHQIRVHLASIGHPVVGDKVYGRNLKLRIERQMLHAQSIGFVHPRTGKYMEFSAPCKWCQVLTCNSGL</sequence>
<dbReference type="InterPro" id="IPR006224">
    <property type="entry name" value="PsdUridine_synth_RluA-like_CS"/>
</dbReference>
<organism evidence="7 8">
    <name type="scientific">Candidatus Desantisbacteria bacterium CG07_land_8_20_14_0_80_39_15</name>
    <dbReference type="NCBI Taxonomy" id="1974549"/>
    <lineage>
        <taxon>Bacteria</taxon>
        <taxon>Candidatus Desantisiibacteriota</taxon>
    </lineage>
</organism>
<dbReference type="Gene3D" id="3.30.2350.10">
    <property type="entry name" value="Pseudouridine synthase"/>
    <property type="match status" value="1"/>
</dbReference>
<comment type="caution">
    <text evidence="7">The sequence shown here is derived from an EMBL/GenBank/DDBJ whole genome shotgun (WGS) entry which is preliminary data.</text>
</comment>
<dbReference type="InterPro" id="IPR050188">
    <property type="entry name" value="RluA_PseudoU_synthase"/>
</dbReference>
<dbReference type="CDD" id="cd00165">
    <property type="entry name" value="S4"/>
    <property type="match status" value="1"/>
</dbReference>
<dbReference type="Gene3D" id="3.10.290.10">
    <property type="entry name" value="RNA-binding S4 domain"/>
    <property type="match status" value="1"/>
</dbReference>
<dbReference type="Pfam" id="PF00849">
    <property type="entry name" value="PseudoU_synth_2"/>
    <property type="match status" value="1"/>
</dbReference>
<dbReference type="Pfam" id="PF01479">
    <property type="entry name" value="S4"/>
    <property type="match status" value="1"/>
</dbReference>
<dbReference type="InterPro" id="IPR006225">
    <property type="entry name" value="PsdUridine_synth_RluC/D"/>
</dbReference>
<accession>A0A2M6ZEV7</accession>
<dbReference type="PROSITE" id="PS50889">
    <property type="entry name" value="S4"/>
    <property type="match status" value="1"/>
</dbReference>
<dbReference type="InterPro" id="IPR020103">
    <property type="entry name" value="PsdUridine_synth_cat_dom_sf"/>
</dbReference>
<dbReference type="GO" id="GO:0120159">
    <property type="term" value="F:rRNA pseudouridine synthase activity"/>
    <property type="evidence" value="ECO:0007669"/>
    <property type="project" value="UniProtKB-ARBA"/>
</dbReference>
<evidence type="ECO:0000256" key="3">
    <source>
        <dbReference type="PIRSR" id="PIRSR606225-1"/>
    </source>
</evidence>
<dbReference type="PANTHER" id="PTHR21600:SF44">
    <property type="entry name" value="RIBOSOMAL LARGE SUBUNIT PSEUDOURIDINE SYNTHASE D"/>
    <property type="match status" value="1"/>
</dbReference>
<dbReference type="SMART" id="SM00363">
    <property type="entry name" value="S4"/>
    <property type="match status" value="1"/>
</dbReference>
<comment type="catalytic activity">
    <reaction evidence="5">
        <text>a uridine in RNA = a pseudouridine in RNA</text>
        <dbReference type="Rhea" id="RHEA:48348"/>
        <dbReference type="Rhea" id="RHEA-COMP:12068"/>
        <dbReference type="Rhea" id="RHEA-COMP:12069"/>
        <dbReference type="ChEBI" id="CHEBI:65314"/>
        <dbReference type="ChEBI" id="CHEBI:65315"/>
    </reaction>
</comment>
<evidence type="ECO:0000313" key="8">
    <source>
        <dbReference type="Proteomes" id="UP000229227"/>
    </source>
</evidence>
<dbReference type="Proteomes" id="UP000229227">
    <property type="component" value="Unassembled WGS sequence"/>
</dbReference>
<dbReference type="CDD" id="cd02869">
    <property type="entry name" value="PseudoU_synth_RluA_like"/>
    <property type="match status" value="1"/>
</dbReference>
<dbReference type="PROSITE" id="PS01129">
    <property type="entry name" value="PSI_RLU"/>
    <property type="match status" value="1"/>
</dbReference>
<name>A0A2M6ZEV7_9BACT</name>
<evidence type="ECO:0000256" key="1">
    <source>
        <dbReference type="ARBA" id="ARBA00010876"/>
    </source>
</evidence>
<dbReference type="GO" id="GO:0000455">
    <property type="term" value="P:enzyme-directed rRNA pseudouridine synthesis"/>
    <property type="evidence" value="ECO:0007669"/>
    <property type="project" value="UniProtKB-ARBA"/>
</dbReference>
<keyword evidence="4" id="KW-0694">RNA-binding</keyword>
<gene>
    <name evidence="7" type="ORF">COS91_07420</name>
</gene>
<evidence type="ECO:0000256" key="4">
    <source>
        <dbReference type="PROSITE-ProRule" id="PRU00182"/>
    </source>
</evidence>
<comment type="similarity">
    <text evidence="1 5">Belongs to the pseudouridine synthase RluA family.</text>
</comment>
<feature type="active site" evidence="3">
    <location>
        <position position="136"/>
    </location>
</feature>
<keyword evidence="2 5" id="KW-0413">Isomerase</keyword>
<evidence type="ECO:0000256" key="2">
    <source>
        <dbReference type="ARBA" id="ARBA00023235"/>
    </source>
</evidence>
<proteinExistence type="inferred from homology"/>
<dbReference type="InterPro" id="IPR006145">
    <property type="entry name" value="PsdUridine_synth_RsuA/RluA"/>
</dbReference>
<dbReference type="AlphaFoldDB" id="A0A2M6ZEV7"/>
<protein>
    <recommendedName>
        <fullName evidence="5">Pseudouridine synthase</fullName>
        <ecNumber evidence="5">5.4.99.-</ecNumber>
    </recommendedName>
</protein>
<reference evidence="8" key="1">
    <citation type="submission" date="2017-09" db="EMBL/GenBank/DDBJ databases">
        <title>Depth-based differentiation of microbial function through sediment-hosted aquifers and enrichment of novel symbionts in the deep terrestrial subsurface.</title>
        <authorList>
            <person name="Probst A.J."/>
            <person name="Ladd B."/>
            <person name="Jarett J.K."/>
            <person name="Geller-Mcgrath D.E."/>
            <person name="Sieber C.M.K."/>
            <person name="Emerson J.B."/>
            <person name="Anantharaman K."/>
            <person name="Thomas B.C."/>
            <person name="Malmstrom R."/>
            <person name="Stieglmeier M."/>
            <person name="Klingl A."/>
            <person name="Woyke T."/>
            <person name="Ryan C.M."/>
            <person name="Banfield J.F."/>
        </authorList>
    </citation>
    <scope>NUCLEOTIDE SEQUENCE [LARGE SCALE GENOMIC DNA]</scope>
</reference>
<dbReference type="InterPro" id="IPR002942">
    <property type="entry name" value="S4_RNA-bd"/>
</dbReference>
<dbReference type="EC" id="5.4.99.-" evidence="5"/>